<evidence type="ECO:0000256" key="6">
    <source>
        <dbReference type="ARBA" id="ARBA00023158"/>
    </source>
</evidence>
<dbReference type="Gene3D" id="3.30.420.10">
    <property type="entry name" value="Ribonuclease H-like superfamily/Ribonuclease H"/>
    <property type="match status" value="1"/>
</dbReference>
<dbReference type="GO" id="GO:0005737">
    <property type="term" value="C:cytoplasm"/>
    <property type="evidence" value="ECO:0007669"/>
    <property type="project" value="UniProtKB-SubCell"/>
</dbReference>
<dbReference type="Gene3D" id="3.40.50.2300">
    <property type="match status" value="1"/>
</dbReference>
<evidence type="ECO:0000313" key="12">
    <source>
        <dbReference type="Proteomes" id="UP000762676"/>
    </source>
</evidence>
<dbReference type="InterPro" id="IPR036085">
    <property type="entry name" value="PAZ_dom_sf"/>
</dbReference>
<dbReference type="CDD" id="cd02845">
    <property type="entry name" value="PAZ_piwi_like"/>
    <property type="match status" value="1"/>
</dbReference>
<evidence type="ECO:0000256" key="3">
    <source>
        <dbReference type="ARBA" id="ARBA00022490"/>
    </source>
</evidence>
<dbReference type="AlphaFoldDB" id="A0AAV4JPV9"/>
<dbReference type="Proteomes" id="UP000762676">
    <property type="component" value="Unassembled WGS sequence"/>
</dbReference>
<accession>A0AAV4JPV9</accession>
<dbReference type="SUPFAM" id="SSF101690">
    <property type="entry name" value="PAZ domain"/>
    <property type="match status" value="1"/>
</dbReference>
<dbReference type="Pfam" id="PF23278">
    <property type="entry name" value="Piwi_N"/>
    <property type="match status" value="1"/>
</dbReference>
<evidence type="ECO:0000256" key="2">
    <source>
        <dbReference type="ARBA" id="ARBA00022473"/>
    </source>
</evidence>
<feature type="region of interest" description="Disordered" evidence="8">
    <location>
        <begin position="1"/>
        <end position="221"/>
    </location>
</feature>
<feature type="domain" description="PAZ" evidence="9">
    <location>
        <begin position="389"/>
        <end position="505"/>
    </location>
</feature>
<evidence type="ECO:0000256" key="8">
    <source>
        <dbReference type="SAM" id="MobiDB-lite"/>
    </source>
</evidence>
<evidence type="ECO:0000256" key="7">
    <source>
        <dbReference type="ARBA" id="ARBA00038291"/>
    </source>
</evidence>
<protein>
    <submittedName>
        <fullName evidence="11">Piwi 2</fullName>
    </submittedName>
</protein>
<keyword evidence="3" id="KW-0963">Cytoplasm</keyword>
<comment type="similarity">
    <text evidence="7">Belongs to the argonaute family. Piwi subfamily.</text>
</comment>
<dbReference type="InterPro" id="IPR036397">
    <property type="entry name" value="RNaseH_sf"/>
</dbReference>
<reference evidence="11 12" key="1">
    <citation type="journal article" date="2021" name="Elife">
        <title>Chloroplast acquisition without the gene transfer in kleptoplastic sea slugs, Plakobranchus ocellatus.</title>
        <authorList>
            <person name="Maeda T."/>
            <person name="Takahashi S."/>
            <person name="Yoshida T."/>
            <person name="Shimamura S."/>
            <person name="Takaki Y."/>
            <person name="Nagai Y."/>
            <person name="Toyoda A."/>
            <person name="Suzuki Y."/>
            <person name="Arimoto A."/>
            <person name="Ishii H."/>
            <person name="Satoh N."/>
            <person name="Nishiyama T."/>
            <person name="Hasebe M."/>
            <person name="Maruyama T."/>
            <person name="Minagawa J."/>
            <person name="Obokata J."/>
            <person name="Shigenobu S."/>
        </authorList>
    </citation>
    <scope>NUCLEOTIDE SEQUENCE [LARGE SCALE GENOMIC DNA]</scope>
</reference>
<dbReference type="FunFam" id="3.30.420.10:FF:000014">
    <property type="entry name" value="Piwi-like RNA-mediated gene silencing 1"/>
    <property type="match status" value="1"/>
</dbReference>
<keyword evidence="6" id="KW-0943">RNA-mediated gene silencing</keyword>
<proteinExistence type="inferred from homology"/>
<evidence type="ECO:0000256" key="5">
    <source>
        <dbReference type="ARBA" id="ARBA00022884"/>
    </source>
</evidence>
<feature type="compositionally biased region" description="Basic and acidic residues" evidence="8">
    <location>
        <begin position="28"/>
        <end position="39"/>
    </location>
</feature>
<dbReference type="SMART" id="SM00949">
    <property type="entry name" value="PAZ"/>
    <property type="match status" value="1"/>
</dbReference>
<dbReference type="PANTHER" id="PTHR22891">
    <property type="entry name" value="EUKARYOTIC TRANSLATION INITIATION FACTOR 2C"/>
    <property type="match status" value="1"/>
</dbReference>
<dbReference type="GO" id="GO:0003723">
    <property type="term" value="F:RNA binding"/>
    <property type="evidence" value="ECO:0007669"/>
    <property type="project" value="UniProtKB-KW"/>
</dbReference>
<feature type="compositionally biased region" description="Polar residues" evidence="8">
    <location>
        <begin position="83"/>
        <end position="107"/>
    </location>
</feature>
<dbReference type="Gene3D" id="2.170.260.10">
    <property type="entry name" value="paz domain"/>
    <property type="match status" value="1"/>
</dbReference>
<evidence type="ECO:0000256" key="4">
    <source>
        <dbReference type="ARBA" id="ARBA00022782"/>
    </source>
</evidence>
<feature type="compositionally biased region" description="Gly residues" evidence="8">
    <location>
        <begin position="1"/>
        <end position="13"/>
    </location>
</feature>
<keyword evidence="4" id="KW-0221">Differentiation</keyword>
<dbReference type="EMBL" id="BMAT01003404">
    <property type="protein sequence ID" value="GFS24739.1"/>
    <property type="molecule type" value="Genomic_DNA"/>
</dbReference>
<evidence type="ECO:0000259" key="9">
    <source>
        <dbReference type="PROSITE" id="PS50821"/>
    </source>
</evidence>
<feature type="compositionally biased region" description="Basic and acidic residues" evidence="8">
    <location>
        <begin position="199"/>
        <end position="211"/>
    </location>
</feature>
<dbReference type="InterPro" id="IPR003100">
    <property type="entry name" value="PAZ_dom"/>
</dbReference>
<name>A0AAV4JPV9_9GAST</name>
<dbReference type="FunFam" id="2.170.260.10:FF:000003">
    <property type="entry name" value="Piwi-like RNA-mediated gene silencing 2"/>
    <property type="match status" value="1"/>
</dbReference>
<dbReference type="GO" id="GO:0030154">
    <property type="term" value="P:cell differentiation"/>
    <property type="evidence" value="ECO:0007669"/>
    <property type="project" value="UniProtKB-KW"/>
</dbReference>
<dbReference type="PROSITE" id="PS50821">
    <property type="entry name" value="PAZ"/>
    <property type="match status" value="1"/>
</dbReference>
<dbReference type="GO" id="GO:0031047">
    <property type="term" value="P:regulatory ncRNA-mediated gene silencing"/>
    <property type="evidence" value="ECO:0007669"/>
    <property type="project" value="UniProtKB-KW"/>
</dbReference>
<keyword evidence="5" id="KW-0694">RNA-binding</keyword>
<comment type="subcellular location">
    <subcellularLocation>
        <location evidence="1">Cytoplasm</location>
    </subcellularLocation>
</comment>
<sequence>MASGQGFGRGGRGAALLQSLAQKSRKPGQMEEEQKEKQPQEAQVSLGVAATAKPEPVLPMGRGLLVGMRQSMLAKQQAEQDRGQASTGNEQQQQPAPSQMAGATSSAAPRKPLGRGLAQMKAAMAQHSQQQQPSQPPQPLSQAPTRPPLLMGRGQLLLAQQQQQQPSAPAHQGPRGATSSSEGASDSEAPSEALAKMSVGDRPKHPSERPRRPTVTKIGTEGTPASLAANYVRVICKNHNVYQYHVSFSPIIDNRRLKAGLLAQHKDRFKTISSFDGSVLYLPNKLPDAETVVTSTRNTDGSAVTITVTFVKAVPPEQCCHLYNVIFRKIMHILEMCQVGRYYYNPHTPASVPQYKLEVWPGYITAIKEHEGGLLLLLDASHRVLRTQTVLEIMENDAMKNPQGFQEEITKKMVGSTVLTRYNNKTYRVDDIVWSKNPLDRFDCKASGGSMSFEEYYRQQHNIEIKNRTQPLLLHKRKPPKGAPPGFKMDPEFLCLIPELCYSSGLTDDMRSNFSMMKDLAAHTRVTPSQRQQAMKKFIDNVNRSPESMAALAEWGLELDSSLVSINGRNLPMEKIMMGQKEFSSGPQADWSREATRGQLISPVNLVNWGIFFTRRDASKANDFVKHMQSETKNMGISCQVPFRKELNNEKIETLVQELRNSINDRVQLVVVINPTNRDDRYSAIKKVCCVEAPVPSQVIIAKTISRPDKLRSVVQKIALQINCKLGGELWAVKIPFNKLMVVGIDSYHDATKGKQSVGGFVASMNRLCTRWYSKVCFQRPGQELVHGLQICLTSALRKYHEENHFLPEKIVIYRDGVGDGQLSMLADHEVKQLHRCFSSFGEYAPQCTTVCVQKRINTRIYARDRDRGSMINPPPGTVVDSVVTRRDWYDFFIVSQHVRQGTVSPTHYIVVDDGLDLAPGYMQRLTYKMTHLYYNWPGTVRVPAPCQYAHKLAYLVGESIHKEPSECLSDRLFFL</sequence>
<keyword evidence="12" id="KW-1185">Reference proteome</keyword>
<dbReference type="Pfam" id="PF02170">
    <property type="entry name" value="PAZ"/>
    <property type="match status" value="1"/>
</dbReference>
<dbReference type="PROSITE" id="PS50822">
    <property type="entry name" value="PIWI"/>
    <property type="match status" value="1"/>
</dbReference>
<evidence type="ECO:0000313" key="11">
    <source>
        <dbReference type="EMBL" id="GFS24739.1"/>
    </source>
</evidence>
<evidence type="ECO:0000259" key="10">
    <source>
        <dbReference type="PROSITE" id="PS50822"/>
    </source>
</evidence>
<feature type="compositionally biased region" description="Low complexity" evidence="8">
    <location>
        <begin position="118"/>
        <end position="133"/>
    </location>
</feature>
<evidence type="ECO:0000256" key="1">
    <source>
        <dbReference type="ARBA" id="ARBA00004496"/>
    </source>
</evidence>
<dbReference type="CDD" id="cd04658">
    <property type="entry name" value="Piwi_piwi-like_Euk"/>
    <property type="match status" value="1"/>
</dbReference>
<dbReference type="InterPro" id="IPR012337">
    <property type="entry name" value="RNaseH-like_sf"/>
</dbReference>
<dbReference type="InterPro" id="IPR003165">
    <property type="entry name" value="Piwi"/>
</dbReference>
<keyword evidence="2" id="KW-0217">Developmental protein</keyword>
<comment type="caution">
    <text evidence="11">The sequence shown here is derived from an EMBL/GenBank/DDBJ whole genome shotgun (WGS) entry which is preliminary data.</text>
</comment>
<dbReference type="SUPFAM" id="SSF53098">
    <property type="entry name" value="Ribonuclease H-like"/>
    <property type="match status" value="1"/>
</dbReference>
<organism evidence="11 12">
    <name type="scientific">Elysia marginata</name>
    <dbReference type="NCBI Taxonomy" id="1093978"/>
    <lineage>
        <taxon>Eukaryota</taxon>
        <taxon>Metazoa</taxon>
        <taxon>Spiralia</taxon>
        <taxon>Lophotrochozoa</taxon>
        <taxon>Mollusca</taxon>
        <taxon>Gastropoda</taxon>
        <taxon>Heterobranchia</taxon>
        <taxon>Euthyneura</taxon>
        <taxon>Panpulmonata</taxon>
        <taxon>Sacoglossa</taxon>
        <taxon>Placobranchoidea</taxon>
        <taxon>Plakobranchidae</taxon>
        <taxon>Elysia</taxon>
    </lineage>
</organism>
<dbReference type="SMART" id="SM00950">
    <property type="entry name" value="Piwi"/>
    <property type="match status" value="1"/>
</dbReference>
<dbReference type="Pfam" id="PF02171">
    <property type="entry name" value="Piwi"/>
    <property type="match status" value="1"/>
</dbReference>
<gene>
    <name evidence="11" type="ORF">ElyMa_001670700</name>
</gene>
<feature type="compositionally biased region" description="Low complexity" evidence="8">
    <location>
        <begin position="140"/>
        <end position="174"/>
    </location>
</feature>
<feature type="domain" description="Piwi" evidence="10">
    <location>
        <begin position="669"/>
        <end position="962"/>
    </location>
</feature>